<dbReference type="Gene3D" id="2.40.170.20">
    <property type="entry name" value="TonB-dependent receptor, beta-barrel domain"/>
    <property type="match status" value="1"/>
</dbReference>
<comment type="subcellular location">
    <subcellularLocation>
        <location evidence="1 7">Cell outer membrane</location>
        <topology evidence="1 7">Multi-pass membrane protein</topology>
    </subcellularLocation>
</comment>
<dbReference type="InterPro" id="IPR008969">
    <property type="entry name" value="CarboxyPept-like_regulatory"/>
</dbReference>
<proteinExistence type="inferred from homology"/>
<evidence type="ECO:0000256" key="7">
    <source>
        <dbReference type="PROSITE-ProRule" id="PRU01360"/>
    </source>
</evidence>
<dbReference type="Gene3D" id="2.60.40.1120">
    <property type="entry name" value="Carboxypeptidase-like, regulatory domain"/>
    <property type="match status" value="1"/>
</dbReference>
<evidence type="ECO:0000256" key="5">
    <source>
        <dbReference type="ARBA" id="ARBA00023136"/>
    </source>
</evidence>
<dbReference type="NCBIfam" id="TIGR04056">
    <property type="entry name" value="OMP_RagA_SusC"/>
    <property type="match status" value="1"/>
</dbReference>
<dbReference type="SUPFAM" id="SSF56935">
    <property type="entry name" value="Porins"/>
    <property type="match status" value="1"/>
</dbReference>
<keyword evidence="12" id="KW-1185">Reference proteome</keyword>
<keyword evidence="2 7" id="KW-0813">Transport</keyword>
<dbReference type="InterPro" id="IPR039426">
    <property type="entry name" value="TonB-dep_rcpt-like"/>
</dbReference>
<feature type="signal peptide" evidence="9">
    <location>
        <begin position="1"/>
        <end position="20"/>
    </location>
</feature>
<dbReference type="EMBL" id="JBHSBY010000130">
    <property type="protein sequence ID" value="MFC4197876.1"/>
    <property type="molecule type" value="Genomic_DNA"/>
</dbReference>
<reference evidence="12" key="1">
    <citation type="journal article" date="2019" name="Int. J. Syst. Evol. Microbiol.">
        <title>The Global Catalogue of Microorganisms (GCM) 10K type strain sequencing project: providing services to taxonomists for standard genome sequencing and annotation.</title>
        <authorList>
            <consortium name="The Broad Institute Genomics Platform"/>
            <consortium name="The Broad Institute Genome Sequencing Center for Infectious Disease"/>
            <person name="Wu L."/>
            <person name="Ma J."/>
        </authorList>
    </citation>
    <scope>NUCLEOTIDE SEQUENCE [LARGE SCALE GENOMIC DNA]</scope>
    <source>
        <strain evidence="12">CCM 8689</strain>
    </source>
</reference>
<dbReference type="Pfam" id="PF07715">
    <property type="entry name" value="Plug"/>
    <property type="match status" value="1"/>
</dbReference>
<sequence length="1043" mass="113363">MKKLLQSLFILMFVAATAMAQDRTITGTVTSSDDKLPIPGVSVKIKGATTGTSTDAAGKFTLRTNAGATIEFTSIGFAKQSRTVGASNSISVVLVPDAQSLSEVTITSALGVTRTERSIGTAQQSLKGSDLSQTKQVDLNTALAGKIAGVQVLGGSGARFGTASVRIRGVNSVSGGRDPLYVVDGVVVPSTSINMDDVEDLTVLKGPAATSLYGQRGDAGVVVIKSKSANGKGLGIELNHTTSFENVATLPKYQNEYGGGASQTWSTFTFNPATDAPALSAMNGARYYNYSVDESWGPKFDGQPYAPWYAWNKFDSQYAQQQPYVAQPDNIRDFYETGIQNNTNIAFSQVSEKLSTRVSYTNLNQTGVSPNTKADQNRLSFNAKFNPIKKLTFLANVNFNSINYFNRPTEGYGTQTSGSFNQWFHRDTEIEKLKNYKNPDGTFTTWNITSPRNTAPKYWDNPYTEAYENTSFNNSSRTFGYLQASYNVIPSLTLDFTTKGNYSNGRTESRVGSGTLNLESYTVGQTRDRENNYVVDAMFKKTFGDFSLNAAAYGELRINRSENLNSATAGGFTVPSYYSIAASKDRPNATSFISNKKVRSLYAFASTGFKNYLFLDLNIRNDWSSSLPSANNSYLYGGASLSFVFTDILPKNNILSFGKLTGSFGRTGSDLDPYQVSQVYSSNGFYGTNPALTVPNQIPNENLKPALSDAYEAGLEVRFIKDKLRFSVNYYDRSSKDQIISLSLPSSTGFSSALVNAGEITSKGWEFTLGGTPIRTKDLTWDINANFSTSKNKIVALYPGLDNFPFDSFGYTGTPRINVERRVGQAWGNLVTQVIQKNENGDNLIGDDGYPLLEDNHDLGSFIPDLTGGFTTSVSYKRFTAGLSMDFQIGGKLFSVSRGNTFGSGLAEETAGLNEKGNPKRDDPSTGGGILIPGVRQSDGQPNSTYIGAQDYYEGFIPYTWGEQVYDATFVKLREVSLGYTLPTKLASKIKAQSVSFSVFARNPWLIYTAIPGIDPSESAGSWIEGGQLPGTRTIGLNLKLTF</sequence>
<evidence type="ECO:0000256" key="1">
    <source>
        <dbReference type="ARBA" id="ARBA00004571"/>
    </source>
</evidence>
<keyword evidence="9" id="KW-0732">Signal</keyword>
<dbReference type="InterPro" id="IPR037066">
    <property type="entry name" value="Plug_dom_sf"/>
</dbReference>
<comment type="similarity">
    <text evidence="7">Belongs to the TonB-dependent receptor family.</text>
</comment>
<organism evidence="11 12">
    <name type="scientific">Pedobacter jamesrossensis</name>
    <dbReference type="NCBI Taxonomy" id="1908238"/>
    <lineage>
        <taxon>Bacteria</taxon>
        <taxon>Pseudomonadati</taxon>
        <taxon>Bacteroidota</taxon>
        <taxon>Sphingobacteriia</taxon>
        <taxon>Sphingobacteriales</taxon>
        <taxon>Sphingobacteriaceae</taxon>
        <taxon>Pedobacter</taxon>
    </lineage>
</organism>
<evidence type="ECO:0000256" key="4">
    <source>
        <dbReference type="ARBA" id="ARBA00022692"/>
    </source>
</evidence>
<comment type="caution">
    <text evidence="11">The sequence shown here is derived from an EMBL/GenBank/DDBJ whole genome shotgun (WGS) entry which is preliminary data.</text>
</comment>
<feature type="domain" description="TonB-dependent receptor plug" evidence="10">
    <location>
        <begin position="117"/>
        <end position="221"/>
    </location>
</feature>
<evidence type="ECO:0000256" key="6">
    <source>
        <dbReference type="ARBA" id="ARBA00023237"/>
    </source>
</evidence>
<dbReference type="RefSeq" id="WP_378961524.1">
    <property type="nucleotide sequence ID" value="NZ_JBHRXC010000007.1"/>
</dbReference>
<keyword evidence="3 7" id="KW-1134">Transmembrane beta strand</keyword>
<dbReference type="PROSITE" id="PS52016">
    <property type="entry name" value="TONB_DEPENDENT_REC_3"/>
    <property type="match status" value="1"/>
</dbReference>
<dbReference type="Proteomes" id="UP001595792">
    <property type="component" value="Unassembled WGS sequence"/>
</dbReference>
<keyword evidence="6 7" id="KW-0998">Cell outer membrane</keyword>
<dbReference type="Gene3D" id="2.170.130.10">
    <property type="entry name" value="TonB-dependent receptor, plug domain"/>
    <property type="match status" value="1"/>
</dbReference>
<gene>
    <name evidence="11" type="ORF">ACFOUY_14315</name>
</gene>
<feature type="region of interest" description="Disordered" evidence="8">
    <location>
        <begin position="910"/>
        <end position="935"/>
    </location>
</feature>
<dbReference type="SUPFAM" id="SSF49464">
    <property type="entry name" value="Carboxypeptidase regulatory domain-like"/>
    <property type="match status" value="1"/>
</dbReference>
<accession>A0ABV8NM18</accession>
<evidence type="ECO:0000256" key="3">
    <source>
        <dbReference type="ARBA" id="ARBA00022452"/>
    </source>
</evidence>
<feature type="chain" id="PRO_5047420982" evidence="9">
    <location>
        <begin position="21"/>
        <end position="1043"/>
    </location>
</feature>
<evidence type="ECO:0000313" key="11">
    <source>
        <dbReference type="EMBL" id="MFC4197876.1"/>
    </source>
</evidence>
<keyword evidence="4 7" id="KW-0812">Transmembrane</keyword>
<evidence type="ECO:0000256" key="2">
    <source>
        <dbReference type="ARBA" id="ARBA00022448"/>
    </source>
</evidence>
<dbReference type="Pfam" id="PF13715">
    <property type="entry name" value="CarbopepD_reg_2"/>
    <property type="match status" value="1"/>
</dbReference>
<dbReference type="InterPro" id="IPR036942">
    <property type="entry name" value="Beta-barrel_TonB_sf"/>
</dbReference>
<evidence type="ECO:0000256" key="9">
    <source>
        <dbReference type="SAM" id="SignalP"/>
    </source>
</evidence>
<evidence type="ECO:0000259" key="10">
    <source>
        <dbReference type="Pfam" id="PF07715"/>
    </source>
</evidence>
<evidence type="ECO:0000256" key="8">
    <source>
        <dbReference type="SAM" id="MobiDB-lite"/>
    </source>
</evidence>
<name>A0ABV8NM18_9SPHI</name>
<dbReference type="InterPro" id="IPR023996">
    <property type="entry name" value="TonB-dep_OMP_SusC/RagA"/>
</dbReference>
<keyword evidence="5 7" id="KW-0472">Membrane</keyword>
<evidence type="ECO:0000313" key="12">
    <source>
        <dbReference type="Proteomes" id="UP001595792"/>
    </source>
</evidence>
<dbReference type="InterPro" id="IPR012910">
    <property type="entry name" value="Plug_dom"/>
</dbReference>
<protein>
    <submittedName>
        <fullName evidence="11">SusC/RagA family TonB-linked outer membrane protein</fullName>
    </submittedName>
</protein>